<dbReference type="EMBL" id="RQFA01000002">
    <property type="protein sequence ID" value="TGK39385.1"/>
    <property type="molecule type" value="Genomic_DNA"/>
</dbReference>
<evidence type="ECO:0000313" key="2">
    <source>
        <dbReference type="EMBL" id="TGK39385.1"/>
    </source>
</evidence>
<reference evidence="2" key="1">
    <citation type="journal article" date="2019" name="PLoS Negl. Trop. Dis.">
        <title>Revisiting the worldwide diversity of Leptospira species in the environment.</title>
        <authorList>
            <person name="Vincent A.T."/>
            <person name="Schiettekatte O."/>
            <person name="Bourhy P."/>
            <person name="Veyrier F.J."/>
            <person name="Picardeau M."/>
        </authorList>
    </citation>
    <scope>NUCLEOTIDE SEQUENCE [LARGE SCALE GENOMIC DNA]</scope>
    <source>
        <strain evidence="2">201800299</strain>
    </source>
</reference>
<gene>
    <name evidence="2" type="ORF">EHQ17_00010</name>
</gene>
<keyword evidence="3" id="KW-1185">Reference proteome</keyword>
<evidence type="ECO:0000256" key="1">
    <source>
        <dbReference type="SAM" id="SignalP"/>
    </source>
</evidence>
<accession>A0A5F1YRM3</accession>
<dbReference type="Proteomes" id="UP000298277">
    <property type="component" value="Unassembled WGS sequence"/>
</dbReference>
<keyword evidence="1" id="KW-0732">Signal</keyword>
<dbReference type="RefSeq" id="WP_135592945.1">
    <property type="nucleotide sequence ID" value="NZ_RQEZ01000103.1"/>
</dbReference>
<feature type="chain" id="PRO_5043206824" description="Lipoprotein" evidence="1">
    <location>
        <begin position="22"/>
        <end position="280"/>
    </location>
</feature>
<protein>
    <recommendedName>
        <fullName evidence="4">Lipoprotein</fullName>
    </recommendedName>
</protein>
<evidence type="ECO:0000313" key="3">
    <source>
        <dbReference type="Proteomes" id="UP000298277"/>
    </source>
</evidence>
<sequence>MKIIKAIVTCFILFFSVFCLSNPEKLTSKEQEGDKVSNKIETGQLDNNVKQFSKQEKIRLFDAMLFDLTSKFQKTKDLSPFVEISFENSGLEFDQYRAKALSMNPVELRKYISYKEVLHLIKFGLKIIPVQGSSVQYRLAKDDFGYQLSFLFKEEQGKWLFYDLTKLSPSEKLFNIMLKRVIRDIQKKKSLAPLKDLSDESGYFYENNFEGNIQRDFEKLEKMVTYKDILKILILGKKKLLDEENESEMEIRHLEYRINFIFNEEDRIWKISIISQGERH</sequence>
<organism evidence="2 3">
    <name type="scientific">Leptospira gomenensis</name>
    <dbReference type="NCBI Taxonomy" id="2484974"/>
    <lineage>
        <taxon>Bacteria</taxon>
        <taxon>Pseudomonadati</taxon>
        <taxon>Spirochaetota</taxon>
        <taxon>Spirochaetia</taxon>
        <taxon>Leptospirales</taxon>
        <taxon>Leptospiraceae</taxon>
        <taxon>Leptospira</taxon>
    </lineage>
</organism>
<dbReference type="AlphaFoldDB" id="A0A5F1YRM3"/>
<feature type="signal peptide" evidence="1">
    <location>
        <begin position="1"/>
        <end position="21"/>
    </location>
</feature>
<evidence type="ECO:0008006" key="4">
    <source>
        <dbReference type="Google" id="ProtNLM"/>
    </source>
</evidence>
<name>A0A5F1YRM3_9LEPT</name>
<proteinExistence type="predicted"/>
<comment type="caution">
    <text evidence="2">The sequence shown here is derived from an EMBL/GenBank/DDBJ whole genome shotgun (WGS) entry which is preliminary data.</text>
</comment>